<comment type="caution">
    <text evidence="1">The sequence shown here is derived from an EMBL/GenBank/DDBJ whole genome shotgun (WGS) entry which is preliminary data.</text>
</comment>
<name>U2L5Q0_TRESO</name>
<sequence>MKKVIAIFFILLVSAGVVFYFGWTQFKIGAGECGVLISKTSGVNSEPILQGKFSWHWESLLPTNAVLRVFSLKPHTVTKTVSGSLPSADVYSTAFQSAPDFSYRFDFICTARVTPENIIALVSGGIVTDAESLDAYLDSSCTALAGKAASYILMKSSDSTDFQPETVTSEELLEGLRASIDYPNIVFDNFAVLSSKLPDRTLYNSARDAYIEAQHIRQVRTEARNRDVSELLKTYPELQGSFSGSAASGR</sequence>
<dbReference type="EMBL" id="AUZJ01000029">
    <property type="protein sequence ID" value="ERF60846.1"/>
    <property type="molecule type" value="Genomic_DNA"/>
</dbReference>
<protein>
    <recommendedName>
        <fullName evidence="5">SPFH domain/Band 7 family protein</fullName>
    </recommendedName>
</protein>
<dbReference type="PATRIC" id="fig|1125725.3.peg.1178"/>
<proteinExistence type="predicted"/>
<evidence type="ECO:0000313" key="1">
    <source>
        <dbReference type="EMBL" id="ERF60846.1"/>
    </source>
</evidence>
<accession>U2L5Q0</accession>
<evidence type="ECO:0000313" key="3">
    <source>
        <dbReference type="Proteomes" id="UP000016412"/>
    </source>
</evidence>
<evidence type="ECO:0000313" key="2">
    <source>
        <dbReference type="EMBL" id="ERJ99842.1"/>
    </source>
</evidence>
<dbReference type="STRING" id="1125725.HMPREF1325_0394"/>
<dbReference type="OrthoDB" id="368436at2"/>
<dbReference type="EMBL" id="AVQI01000072">
    <property type="protein sequence ID" value="ERJ99842.1"/>
    <property type="molecule type" value="Genomic_DNA"/>
</dbReference>
<dbReference type="Proteomes" id="UP000016646">
    <property type="component" value="Unassembled WGS sequence"/>
</dbReference>
<keyword evidence="4" id="KW-1185">Reference proteome</keyword>
<dbReference type="RefSeq" id="WP_021330220.1">
    <property type="nucleotide sequence ID" value="NZ_AUZJ01000029.1"/>
</dbReference>
<evidence type="ECO:0008006" key="5">
    <source>
        <dbReference type="Google" id="ProtNLM"/>
    </source>
</evidence>
<dbReference type="eggNOG" id="ENOG50347X1">
    <property type="taxonomic scope" value="Bacteria"/>
</dbReference>
<dbReference type="Proteomes" id="UP000016412">
    <property type="component" value="Unassembled WGS sequence"/>
</dbReference>
<organism evidence="1 3">
    <name type="scientific">Treponema socranskii subsp. socranskii VPI DR56BR1116 = ATCC 35536</name>
    <dbReference type="NCBI Taxonomy" id="1125725"/>
    <lineage>
        <taxon>Bacteria</taxon>
        <taxon>Pseudomonadati</taxon>
        <taxon>Spirochaetota</taxon>
        <taxon>Spirochaetia</taxon>
        <taxon>Spirochaetales</taxon>
        <taxon>Treponemataceae</taxon>
        <taxon>Treponema</taxon>
    </lineage>
</organism>
<evidence type="ECO:0000313" key="4">
    <source>
        <dbReference type="Proteomes" id="UP000016646"/>
    </source>
</evidence>
<gene>
    <name evidence="2" type="ORF">HMPREF0860_0538</name>
    <name evidence="1" type="ORF">HMPREF1325_0394</name>
</gene>
<reference evidence="3 4" key="1">
    <citation type="submission" date="2013-08" db="EMBL/GenBank/DDBJ databases">
        <authorList>
            <person name="Durkin A.S."/>
            <person name="Haft D.R."/>
            <person name="McCorrison J."/>
            <person name="Torralba M."/>
            <person name="Gillis M."/>
            <person name="Haft D.H."/>
            <person name="Methe B."/>
            <person name="Sutton G."/>
            <person name="Nelson K.E."/>
        </authorList>
    </citation>
    <scope>NUCLEOTIDE SEQUENCE [LARGE SCALE GENOMIC DNA]</scope>
    <source>
        <strain evidence="2 4">ATCC 35536</strain>
        <strain evidence="1 3">VPI DR56BR1116</strain>
    </source>
</reference>
<dbReference type="AlphaFoldDB" id="U2L5Q0"/>